<name>A0ABV5F6G4_9FLAO</name>
<keyword evidence="2" id="KW-1185">Reference proteome</keyword>
<dbReference type="Proteomes" id="UP001589605">
    <property type="component" value="Unassembled WGS sequence"/>
</dbReference>
<protein>
    <submittedName>
        <fullName evidence="1">Uncharacterized protein</fullName>
    </submittedName>
</protein>
<dbReference type="RefSeq" id="WP_382384723.1">
    <property type="nucleotide sequence ID" value="NZ_JBHMEZ010000032.1"/>
</dbReference>
<gene>
    <name evidence="1" type="ORF">ACFFVB_18335</name>
</gene>
<reference evidence="1 2" key="1">
    <citation type="submission" date="2024-09" db="EMBL/GenBank/DDBJ databases">
        <authorList>
            <person name="Sun Q."/>
            <person name="Mori K."/>
        </authorList>
    </citation>
    <scope>NUCLEOTIDE SEQUENCE [LARGE SCALE GENOMIC DNA]</scope>
    <source>
        <strain evidence="1 2">CECT 8286</strain>
    </source>
</reference>
<dbReference type="EMBL" id="JBHMEZ010000032">
    <property type="protein sequence ID" value="MFB9055045.1"/>
    <property type="molecule type" value="Genomic_DNA"/>
</dbReference>
<proteinExistence type="predicted"/>
<accession>A0ABV5F6G4</accession>
<comment type="caution">
    <text evidence="1">The sequence shown here is derived from an EMBL/GenBank/DDBJ whole genome shotgun (WGS) entry which is preliminary data.</text>
</comment>
<evidence type="ECO:0000313" key="1">
    <source>
        <dbReference type="EMBL" id="MFB9055045.1"/>
    </source>
</evidence>
<sequence length="81" mass="9323">MDKNTPTPPPANTEIVFVIKDEPVLEMIHNEFKGKTYTLTVSPNGKYTLIKLKVNVIIPELPDDMVMLDGSECLFEYLRYY</sequence>
<organism evidence="1 2">
    <name type="scientific">Formosa undariae</name>
    <dbReference type="NCBI Taxonomy" id="1325436"/>
    <lineage>
        <taxon>Bacteria</taxon>
        <taxon>Pseudomonadati</taxon>
        <taxon>Bacteroidota</taxon>
        <taxon>Flavobacteriia</taxon>
        <taxon>Flavobacteriales</taxon>
        <taxon>Flavobacteriaceae</taxon>
        <taxon>Formosa</taxon>
    </lineage>
</organism>
<evidence type="ECO:0000313" key="2">
    <source>
        <dbReference type="Proteomes" id="UP001589605"/>
    </source>
</evidence>